<accession>A0A2H0ND96</accession>
<dbReference type="SUPFAM" id="SSF55486">
    <property type="entry name" value="Metalloproteases ('zincins'), catalytic domain"/>
    <property type="match status" value="1"/>
</dbReference>
<gene>
    <name evidence="2" type="ORF">COV54_02075</name>
</gene>
<comment type="caution">
    <text evidence="2">The sequence shown here is derived from an EMBL/GenBank/DDBJ whole genome shotgun (WGS) entry which is preliminary data.</text>
</comment>
<organism evidence="2 3">
    <name type="scientific">Candidatus Jorgensenbacteria bacterium CG11_big_fil_rev_8_21_14_0_20_38_23</name>
    <dbReference type="NCBI Taxonomy" id="1974594"/>
    <lineage>
        <taxon>Bacteria</taxon>
        <taxon>Candidatus Joergenseniibacteriota</taxon>
    </lineage>
</organism>
<evidence type="ECO:0008006" key="4">
    <source>
        <dbReference type="Google" id="ProtNLM"/>
    </source>
</evidence>
<dbReference type="Pfam" id="PF06262">
    <property type="entry name" value="Zincin_1"/>
    <property type="match status" value="1"/>
</dbReference>
<dbReference type="InterPro" id="IPR038555">
    <property type="entry name" value="Zincin_1_sf"/>
</dbReference>
<feature type="region of interest" description="Disordered" evidence="1">
    <location>
        <begin position="1"/>
        <end position="21"/>
    </location>
</feature>
<evidence type="ECO:0000313" key="2">
    <source>
        <dbReference type="EMBL" id="PIR06834.1"/>
    </source>
</evidence>
<evidence type="ECO:0000313" key="3">
    <source>
        <dbReference type="Proteomes" id="UP000228867"/>
    </source>
</evidence>
<sequence>MRKLKPVRSNPAEVNAGLQADRTSNGLNREEFEKIVVEGIEAIPKKFLRKLDNVAIVIEDKPTPVQKKKLNPYTNTIGVGVNIHPGWTLFGLYEGVPQLERGANYSAALSDKITIFQKPIEEEAANEKDLKEIVKNTIWHEIAHHFGMDEARVRQAEIKRRKILRQREKIIHRDPKETEVKSIVF</sequence>
<reference evidence="2 3" key="1">
    <citation type="submission" date="2017-09" db="EMBL/GenBank/DDBJ databases">
        <title>Depth-based differentiation of microbial function through sediment-hosted aquifers and enrichment of novel symbionts in the deep terrestrial subsurface.</title>
        <authorList>
            <person name="Probst A.J."/>
            <person name="Ladd B."/>
            <person name="Jarett J.K."/>
            <person name="Geller-Mcgrath D.E."/>
            <person name="Sieber C.M."/>
            <person name="Emerson J.B."/>
            <person name="Anantharaman K."/>
            <person name="Thomas B.C."/>
            <person name="Malmstrom R."/>
            <person name="Stieglmeier M."/>
            <person name="Klingl A."/>
            <person name="Woyke T."/>
            <person name="Ryan C.M."/>
            <person name="Banfield J.F."/>
        </authorList>
    </citation>
    <scope>NUCLEOTIDE SEQUENCE [LARGE SCALE GENOMIC DNA]</scope>
    <source>
        <strain evidence="2">CG11_big_fil_rev_8_21_14_0_20_38_23</strain>
    </source>
</reference>
<name>A0A2H0ND96_9BACT</name>
<proteinExistence type="predicted"/>
<dbReference type="Proteomes" id="UP000228867">
    <property type="component" value="Unassembled WGS sequence"/>
</dbReference>
<dbReference type="EMBL" id="PCWR01000047">
    <property type="protein sequence ID" value="PIR06834.1"/>
    <property type="molecule type" value="Genomic_DNA"/>
</dbReference>
<dbReference type="InterPro" id="IPR010428">
    <property type="entry name" value="Zincin_1"/>
</dbReference>
<protein>
    <recommendedName>
        <fullName evidence="4">Metallopeptidase family protein</fullName>
    </recommendedName>
</protein>
<dbReference type="AlphaFoldDB" id="A0A2H0ND96"/>
<dbReference type="Gene3D" id="3.30.2010.20">
    <property type="match status" value="1"/>
</dbReference>
<evidence type="ECO:0000256" key="1">
    <source>
        <dbReference type="SAM" id="MobiDB-lite"/>
    </source>
</evidence>
<dbReference type="CDD" id="cd12952">
    <property type="entry name" value="MMP_ACEL2062"/>
    <property type="match status" value="1"/>
</dbReference>